<keyword evidence="5 7" id="KW-0378">Hydrolase</keyword>
<dbReference type="GO" id="GO:0005737">
    <property type="term" value="C:cytoplasm"/>
    <property type="evidence" value="ECO:0007669"/>
    <property type="project" value="UniProtKB-SubCell"/>
</dbReference>
<keyword evidence="9" id="KW-1185">Reference proteome</keyword>
<feature type="binding site" evidence="7">
    <location>
        <position position="133"/>
    </location>
    <ligand>
        <name>Zn(2+)</name>
        <dbReference type="ChEBI" id="CHEBI:29105"/>
        <note>catalytic</note>
    </ligand>
</feature>
<dbReference type="STRING" id="80876.SAMN05421779_102398"/>
<evidence type="ECO:0000256" key="5">
    <source>
        <dbReference type="ARBA" id="ARBA00022801"/>
    </source>
</evidence>
<dbReference type="HAMAP" id="MF_00009">
    <property type="entry name" value="Endoribonucl_YbeY"/>
    <property type="match status" value="1"/>
</dbReference>
<evidence type="ECO:0000256" key="3">
    <source>
        <dbReference type="ARBA" id="ARBA00022723"/>
    </source>
</evidence>
<dbReference type="PANTHER" id="PTHR46986">
    <property type="entry name" value="ENDORIBONUCLEASE YBEY, CHLOROPLASTIC"/>
    <property type="match status" value="1"/>
</dbReference>
<evidence type="ECO:0000256" key="1">
    <source>
        <dbReference type="ARBA" id="ARBA00010875"/>
    </source>
</evidence>
<dbReference type="GO" id="GO:0006364">
    <property type="term" value="P:rRNA processing"/>
    <property type="evidence" value="ECO:0007669"/>
    <property type="project" value="UniProtKB-UniRule"/>
</dbReference>
<keyword evidence="2 7" id="KW-0540">Nuclease</keyword>
<dbReference type="Gene3D" id="3.40.390.30">
    <property type="entry name" value="Metalloproteases ('zincins'), catalytic domain"/>
    <property type="match status" value="1"/>
</dbReference>
<dbReference type="Proteomes" id="UP000185678">
    <property type="component" value="Unassembled WGS sequence"/>
</dbReference>
<dbReference type="PROSITE" id="PS01306">
    <property type="entry name" value="UPF0054"/>
    <property type="match status" value="1"/>
</dbReference>
<dbReference type="PANTHER" id="PTHR46986:SF1">
    <property type="entry name" value="ENDORIBONUCLEASE YBEY, CHLOROPLASTIC"/>
    <property type="match status" value="1"/>
</dbReference>
<dbReference type="InterPro" id="IPR002036">
    <property type="entry name" value="YbeY"/>
</dbReference>
<evidence type="ECO:0000256" key="6">
    <source>
        <dbReference type="ARBA" id="ARBA00022833"/>
    </source>
</evidence>
<name>A0A1N7JNM6_9PROT</name>
<dbReference type="OrthoDB" id="9807740at2"/>
<dbReference type="RefSeq" id="WP_076399265.1">
    <property type="nucleotide sequence ID" value="NZ_FTOA01000002.1"/>
</dbReference>
<keyword evidence="6 7" id="KW-0862">Zinc</keyword>
<dbReference type="GO" id="GO:0004521">
    <property type="term" value="F:RNA endonuclease activity"/>
    <property type="evidence" value="ECO:0007669"/>
    <property type="project" value="UniProtKB-UniRule"/>
</dbReference>
<keyword evidence="7" id="KW-0963">Cytoplasm</keyword>
<dbReference type="NCBIfam" id="TIGR00043">
    <property type="entry name" value="rRNA maturation RNase YbeY"/>
    <property type="match status" value="1"/>
</dbReference>
<feature type="binding site" evidence="7">
    <location>
        <position position="143"/>
    </location>
    <ligand>
        <name>Zn(2+)</name>
        <dbReference type="ChEBI" id="CHEBI:29105"/>
        <note>catalytic</note>
    </ligand>
</feature>
<evidence type="ECO:0000313" key="8">
    <source>
        <dbReference type="EMBL" id="SIS50861.1"/>
    </source>
</evidence>
<reference evidence="8 9" key="1">
    <citation type="submission" date="2017-01" db="EMBL/GenBank/DDBJ databases">
        <authorList>
            <person name="Mah S.A."/>
            <person name="Swanson W.J."/>
            <person name="Moy G.W."/>
            <person name="Vacquier V.D."/>
        </authorList>
    </citation>
    <scope>NUCLEOTIDE SEQUENCE [LARGE SCALE GENOMIC DNA]</scope>
    <source>
        <strain evidence="8 9">DSM 11589</strain>
    </source>
</reference>
<dbReference type="Pfam" id="PF02130">
    <property type="entry name" value="YbeY"/>
    <property type="match status" value="1"/>
</dbReference>
<keyword evidence="7" id="KW-0698">rRNA processing</keyword>
<keyword evidence="7" id="KW-0690">Ribosome biogenesis</keyword>
<evidence type="ECO:0000256" key="7">
    <source>
        <dbReference type="HAMAP-Rule" id="MF_00009"/>
    </source>
</evidence>
<evidence type="ECO:0000313" key="9">
    <source>
        <dbReference type="Proteomes" id="UP000185678"/>
    </source>
</evidence>
<sequence length="173" mass="18846">MRHPLSDFAILPEDPRWSAAFADGEAGLIAWCERAVDAAITGAEETDAPLELSVVLTDDASVQTLNRDYRHKDAPTNVLSFAAREMGLELPDDMPDDMPEPVGDVIIAYETTAREAVEGEKSLPDHLCHLIIHGVLHLLGYDHQDDADAEEMEALEADILAGLGIVNPYADED</sequence>
<gene>
    <name evidence="7" type="primary">ybeY</name>
    <name evidence="8" type="ORF">SAMN05421779_102398</name>
</gene>
<dbReference type="GO" id="GO:0008270">
    <property type="term" value="F:zinc ion binding"/>
    <property type="evidence" value="ECO:0007669"/>
    <property type="project" value="UniProtKB-UniRule"/>
</dbReference>
<comment type="subcellular location">
    <subcellularLocation>
        <location evidence="7">Cytoplasm</location>
    </subcellularLocation>
</comment>
<comment type="function">
    <text evidence="7">Single strand-specific metallo-endoribonuclease involved in late-stage 70S ribosome quality control and in maturation of the 3' terminus of the 16S rRNA.</text>
</comment>
<organism evidence="8 9">
    <name type="scientific">Insolitispirillum peregrinum</name>
    <dbReference type="NCBI Taxonomy" id="80876"/>
    <lineage>
        <taxon>Bacteria</taxon>
        <taxon>Pseudomonadati</taxon>
        <taxon>Pseudomonadota</taxon>
        <taxon>Alphaproteobacteria</taxon>
        <taxon>Rhodospirillales</taxon>
        <taxon>Novispirillaceae</taxon>
        <taxon>Insolitispirillum</taxon>
    </lineage>
</organism>
<dbReference type="InterPro" id="IPR020549">
    <property type="entry name" value="YbeY_CS"/>
</dbReference>
<comment type="similarity">
    <text evidence="1 7">Belongs to the endoribonuclease YbeY family.</text>
</comment>
<dbReference type="EC" id="3.1.-.-" evidence="7"/>
<dbReference type="GO" id="GO:0004222">
    <property type="term" value="F:metalloendopeptidase activity"/>
    <property type="evidence" value="ECO:0007669"/>
    <property type="project" value="InterPro"/>
</dbReference>
<comment type="cofactor">
    <cofactor evidence="7">
        <name>Zn(2+)</name>
        <dbReference type="ChEBI" id="CHEBI:29105"/>
    </cofactor>
    <text evidence="7">Binds 1 zinc ion.</text>
</comment>
<dbReference type="SUPFAM" id="SSF55486">
    <property type="entry name" value="Metalloproteases ('zincins'), catalytic domain"/>
    <property type="match status" value="1"/>
</dbReference>
<dbReference type="InterPro" id="IPR023091">
    <property type="entry name" value="MetalPrtase_cat_dom_sf_prd"/>
</dbReference>
<keyword evidence="4 7" id="KW-0255">Endonuclease</keyword>
<accession>A0A1N7JNM6</accession>
<protein>
    <recommendedName>
        <fullName evidence="7">Endoribonuclease YbeY</fullName>
        <ecNumber evidence="7">3.1.-.-</ecNumber>
    </recommendedName>
</protein>
<dbReference type="EMBL" id="FTOA01000002">
    <property type="protein sequence ID" value="SIS50861.1"/>
    <property type="molecule type" value="Genomic_DNA"/>
</dbReference>
<dbReference type="AlphaFoldDB" id="A0A1N7JNM6"/>
<feature type="binding site" evidence="7">
    <location>
        <position position="137"/>
    </location>
    <ligand>
        <name>Zn(2+)</name>
        <dbReference type="ChEBI" id="CHEBI:29105"/>
        <note>catalytic</note>
    </ligand>
</feature>
<evidence type="ECO:0000256" key="4">
    <source>
        <dbReference type="ARBA" id="ARBA00022759"/>
    </source>
</evidence>
<evidence type="ECO:0000256" key="2">
    <source>
        <dbReference type="ARBA" id="ARBA00022722"/>
    </source>
</evidence>
<keyword evidence="3 7" id="KW-0479">Metal-binding</keyword>
<proteinExistence type="inferred from homology"/>